<feature type="domain" description="Prion-inhibition and propagation HeLo" evidence="1">
    <location>
        <begin position="16"/>
        <end position="193"/>
    </location>
</feature>
<dbReference type="Pfam" id="PF14479">
    <property type="entry name" value="HeLo"/>
    <property type="match status" value="1"/>
</dbReference>
<gene>
    <name evidence="2" type="ORF">AU210_016475</name>
</gene>
<reference evidence="2 3" key="1">
    <citation type="journal article" date="2016" name="Environ. Microbiol.">
        <title>Effector profiles distinguish formae speciales of Fusarium oxysporum.</title>
        <authorList>
            <person name="van Dam P."/>
            <person name="Fokkens L."/>
            <person name="Schmidt S.M."/>
            <person name="Linmans J.H."/>
            <person name="Kistler H.C."/>
            <person name="Ma L.J."/>
            <person name="Rep M."/>
        </authorList>
    </citation>
    <scope>NUCLEOTIDE SEQUENCE [LARGE SCALE GENOMIC DNA]</scope>
    <source>
        <strain evidence="2 3">Forc016</strain>
    </source>
</reference>
<dbReference type="InterPro" id="IPR038305">
    <property type="entry name" value="HeLo_sf"/>
</dbReference>
<proteinExistence type="predicted"/>
<name>A0A2H3G357_FUSOX</name>
<protein>
    <recommendedName>
        <fullName evidence="1">Prion-inhibition and propagation HeLo domain-containing protein</fullName>
    </recommendedName>
</protein>
<organism evidence="2 3">
    <name type="scientific">Fusarium oxysporum f. sp. radicis-cucumerinum</name>
    <dbReference type="NCBI Taxonomy" id="327505"/>
    <lineage>
        <taxon>Eukaryota</taxon>
        <taxon>Fungi</taxon>
        <taxon>Dikarya</taxon>
        <taxon>Ascomycota</taxon>
        <taxon>Pezizomycotina</taxon>
        <taxon>Sordariomycetes</taxon>
        <taxon>Hypocreomycetidae</taxon>
        <taxon>Hypocreales</taxon>
        <taxon>Nectriaceae</taxon>
        <taxon>Fusarium</taxon>
        <taxon>Fusarium oxysporum species complex</taxon>
    </lineage>
</organism>
<evidence type="ECO:0000259" key="1">
    <source>
        <dbReference type="Pfam" id="PF14479"/>
    </source>
</evidence>
<dbReference type="AlphaFoldDB" id="A0A2H3G357"/>
<reference evidence="2 3" key="2">
    <citation type="journal article" date="2017" name="Sci. Rep.">
        <title>A mobile pathogenicity chromosome in Fusarium oxysporum for infection of multiple cucurbit species.</title>
        <authorList>
            <person name="van Dam P."/>
            <person name="Fokkens L."/>
            <person name="Ayukawa Y."/>
            <person name="van der Gragt M."/>
            <person name="Ter Horst A."/>
            <person name="Brankovics B."/>
            <person name="Houterman P.M."/>
            <person name="Arie T."/>
            <person name="Rep M."/>
        </authorList>
    </citation>
    <scope>NUCLEOTIDE SEQUENCE [LARGE SCALE GENOMIC DNA]</scope>
    <source>
        <strain evidence="2 3">Forc016</strain>
    </source>
</reference>
<comment type="caution">
    <text evidence="2">The sequence shown here is derived from an EMBL/GenBank/DDBJ whole genome shotgun (WGS) entry which is preliminary data.</text>
</comment>
<accession>A0A2H3G357</accession>
<dbReference type="Proteomes" id="UP000219602">
    <property type="component" value="Unassembled WGS sequence"/>
</dbReference>
<evidence type="ECO:0000313" key="2">
    <source>
        <dbReference type="EMBL" id="PCD21514.1"/>
    </source>
</evidence>
<dbReference type="InterPro" id="IPR029498">
    <property type="entry name" value="HeLo_dom"/>
</dbReference>
<evidence type="ECO:0000313" key="3">
    <source>
        <dbReference type="Proteomes" id="UP000219602"/>
    </source>
</evidence>
<sequence>MNEAFARISERDPSILFSDCVDLFNCLRVTQSLGRNGQELALKLDIVKCRLARWGKCGGSEAYLKIDDSDNIREILQGIVTSFQTCYKRSCRQSGKLDSNLREEDASMELDKSWQQLRDQLYNITKQSLSGVNLIDKTPWTIHCQEHAEILILDCVSYIEELENDTQFGAADMRNEATKDILEVNDIVPLRRLKNAAQDVDTFMEIVANDKYELLIQDGAIHIGRGSGGYRSSSQLRSGNNFVGSIESGSRGRIHVGNIYGGKGFWDD</sequence>
<dbReference type="EMBL" id="MABQ02000013">
    <property type="protein sequence ID" value="PCD21514.1"/>
    <property type="molecule type" value="Genomic_DNA"/>
</dbReference>
<dbReference type="STRING" id="327505.A0A2H3G357"/>
<dbReference type="Gene3D" id="1.20.120.1020">
    <property type="entry name" value="Prion-inhibition and propagation, HeLo domain"/>
    <property type="match status" value="1"/>
</dbReference>